<dbReference type="Pfam" id="PF13561">
    <property type="entry name" value="adh_short_C2"/>
    <property type="match status" value="1"/>
</dbReference>
<evidence type="ECO:0000313" key="3">
    <source>
        <dbReference type="EMBL" id="GAQ25837.1"/>
    </source>
</evidence>
<dbReference type="InterPro" id="IPR020904">
    <property type="entry name" value="Sc_DH/Rdtase_CS"/>
</dbReference>
<dbReference type="GO" id="GO:0016616">
    <property type="term" value="F:oxidoreductase activity, acting on the CH-OH group of donors, NAD or NADP as acceptor"/>
    <property type="evidence" value="ECO:0007669"/>
    <property type="project" value="TreeGrafter"/>
</dbReference>
<dbReference type="OrthoDB" id="9803333at2"/>
<organism evidence="3">
    <name type="scientific">Tepidanaerobacter syntrophicus</name>
    <dbReference type="NCBI Taxonomy" id="224999"/>
    <lineage>
        <taxon>Bacteria</taxon>
        <taxon>Bacillati</taxon>
        <taxon>Bacillota</taxon>
        <taxon>Clostridia</taxon>
        <taxon>Thermosediminibacterales</taxon>
        <taxon>Tepidanaerobacteraceae</taxon>
        <taxon>Tepidanaerobacter</taxon>
    </lineage>
</organism>
<proteinExistence type="inferred from homology"/>
<gene>
    <name evidence="3" type="ORF">TSYNT_986</name>
</gene>
<accession>A0A0U9HGL8</accession>
<dbReference type="PRINTS" id="PR00080">
    <property type="entry name" value="SDRFAMILY"/>
</dbReference>
<dbReference type="EMBL" id="DF977003">
    <property type="protein sequence ID" value="GAQ25837.1"/>
    <property type="molecule type" value="Genomic_DNA"/>
</dbReference>
<dbReference type="PROSITE" id="PS00061">
    <property type="entry name" value="ADH_SHORT"/>
    <property type="match status" value="1"/>
</dbReference>
<comment type="similarity">
    <text evidence="1">Belongs to the short-chain dehydrogenases/reductases (SDR) family.</text>
</comment>
<sequence>MTSKFNLENKVAIVTGGSRGIGKAISLGLAEAGADVVPVSRTKAAVDEVCNLIENLGRRTLSITTDVSDESSVKFMIEKVIKTFDKIDILINGAGISPILKSAEKTSLEEWNQIINTNLTGVFICSNEVGKIMIDKNVSGTIINIASVGGKVGLLRQAAYCAAKGGVIQLTKVLALDWVKYGIRVNAIAPGYVKTDLTAGVMNSEKIYNDLISKTPMSRFGEPEEITGAAIYLASDEASYVTGEVITVDGGYTVW</sequence>
<dbReference type="NCBIfam" id="NF005559">
    <property type="entry name" value="PRK07231.1"/>
    <property type="match status" value="1"/>
</dbReference>
<dbReference type="InterPro" id="IPR002347">
    <property type="entry name" value="SDR_fam"/>
</dbReference>
<evidence type="ECO:0000256" key="1">
    <source>
        <dbReference type="ARBA" id="ARBA00006484"/>
    </source>
</evidence>
<protein>
    <submittedName>
        <fullName evidence="3">Gluconate 5-dehydrogenase</fullName>
    </submittedName>
</protein>
<reference evidence="3" key="1">
    <citation type="journal article" date="2016" name="Genome Announc.">
        <title>Draft Genome Sequence of the Syntrophic Lactate-Degrading Bacterium Tepidanaerobacter syntrophicus JLT.</title>
        <authorList>
            <person name="Matsuura N."/>
            <person name="Ohashi A."/>
            <person name="Tourlousse D.M."/>
            <person name="Sekiguchi Y."/>
        </authorList>
    </citation>
    <scope>NUCLEOTIDE SEQUENCE [LARGE SCALE GENOMIC DNA]</scope>
    <source>
        <strain evidence="3">JL</strain>
    </source>
</reference>
<dbReference type="GO" id="GO:0008206">
    <property type="term" value="P:bile acid metabolic process"/>
    <property type="evidence" value="ECO:0007669"/>
    <property type="project" value="UniProtKB-ARBA"/>
</dbReference>
<dbReference type="FunFam" id="3.40.50.720:FF:000084">
    <property type="entry name" value="Short-chain dehydrogenase reductase"/>
    <property type="match status" value="1"/>
</dbReference>
<dbReference type="PANTHER" id="PTHR42760">
    <property type="entry name" value="SHORT-CHAIN DEHYDROGENASES/REDUCTASES FAMILY MEMBER"/>
    <property type="match status" value="1"/>
</dbReference>
<dbReference type="GO" id="GO:0006633">
    <property type="term" value="P:fatty acid biosynthetic process"/>
    <property type="evidence" value="ECO:0007669"/>
    <property type="project" value="TreeGrafter"/>
</dbReference>
<dbReference type="PANTHER" id="PTHR42760:SF133">
    <property type="entry name" value="3-OXOACYL-[ACYL-CARRIER-PROTEIN] REDUCTASE"/>
    <property type="match status" value="1"/>
</dbReference>
<evidence type="ECO:0000313" key="4">
    <source>
        <dbReference type="Proteomes" id="UP000062160"/>
    </source>
</evidence>
<name>A0A0U9HGL8_9FIRM</name>
<dbReference type="AlphaFoldDB" id="A0A0U9HGL8"/>
<keyword evidence="2" id="KW-0560">Oxidoreductase</keyword>
<dbReference type="Gene3D" id="3.40.50.720">
    <property type="entry name" value="NAD(P)-binding Rossmann-like Domain"/>
    <property type="match status" value="1"/>
</dbReference>
<dbReference type="GO" id="GO:0048038">
    <property type="term" value="F:quinone binding"/>
    <property type="evidence" value="ECO:0007669"/>
    <property type="project" value="TreeGrafter"/>
</dbReference>
<dbReference type="RefSeq" id="WP_059033417.1">
    <property type="nucleotide sequence ID" value="NZ_DF977003.1"/>
</dbReference>
<dbReference type="STRING" id="224999.GCA_001485475_01873"/>
<dbReference type="SUPFAM" id="SSF51735">
    <property type="entry name" value="NAD(P)-binding Rossmann-fold domains"/>
    <property type="match status" value="1"/>
</dbReference>
<dbReference type="PRINTS" id="PR00081">
    <property type="entry name" value="GDHRDH"/>
</dbReference>
<evidence type="ECO:0000256" key="2">
    <source>
        <dbReference type="ARBA" id="ARBA00023002"/>
    </source>
</evidence>
<keyword evidence="4" id="KW-1185">Reference proteome</keyword>
<dbReference type="InterPro" id="IPR036291">
    <property type="entry name" value="NAD(P)-bd_dom_sf"/>
</dbReference>
<dbReference type="Proteomes" id="UP000062160">
    <property type="component" value="Unassembled WGS sequence"/>
</dbReference>